<comment type="caution">
    <text evidence="3">The sequence shown here is derived from an EMBL/GenBank/DDBJ whole genome shotgun (WGS) entry which is preliminary data.</text>
</comment>
<dbReference type="Proteomes" id="UP000777438">
    <property type="component" value="Unassembled WGS sequence"/>
</dbReference>
<sequence>MTTFKTQFSILQANATKAPSLAALKIPHYGSKGPYWKDISYSTLFSDVEMAASFWADRLHREGVQSGSVIGVWVKGTSYGDLVHVWGLSRSGFIPQLFSLRMTDPSVVYELLKKAGAVALLHDASYESFLHDSPVLTIPAGNIPRITDSSSQPLLPPICESSNAEDVSMIFHTSGSTSGVPNLVPITVQWLDALFSKIPHFSRFIPVPEKQEVMTAVGSFMHMGSNLCIWKTIVLGGCLVLPTDIPYSATELSRIIVECGLTKLVMFPPLLSIVFRQADKDPLLLERLQKLHAVIYAGMALNATDERWAHDKGICPVNLYGSTETGFAMCSGSTVETSSYLKPFPGSIYEFIPLQDGVDSDVKLLELTIPPESPECPVDSLRSSDGKFHTGDLFIEAEPGRYVSKGRADNWIKMQMGLRCDTGSIEANALQTCAGDLIHTVVVVGAGRPSPVMVVEPRDEISCADDGRLSHTQVDQLSKEVLQRITPFHQRRYKHERIDDAQFILVVQKGSLPRTTTKGNIRRKEVEHMLKDQLDQVFCMNPTRG</sequence>
<dbReference type="EMBL" id="JAGPYM010000015">
    <property type="protein sequence ID" value="KAH6886823.1"/>
    <property type="molecule type" value="Genomic_DNA"/>
</dbReference>
<dbReference type="Gene3D" id="3.40.50.12780">
    <property type="entry name" value="N-terminal domain of ligase-like"/>
    <property type="match status" value="1"/>
</dbReference>
<proteinExistence type="inferred from homology"/>
<dbReference type="Pfam" id="PF00501">
    <property type="entry name" value="AMP-binding"/>
    <property type="match status" value="1"/>
</dbReference>
<dbReference type="InterPro" id="IPR000873">
    <property type="entry name" value="AMP-dep_synth/lig_dom"/>
</dbReference>
<evidence type="ECO:0000256" key="1">
    <source>
        <dbReference type="ARBA" id="ARBA00006432"/>
    </source>
</evidence>
<comment type="similarity">
    <text evidence="1">Belongs to the ATP-dependent AMP-binding enzyme family.</text>
</comment>
<dbReference type="GO" id="GO:0006631">
    <property type="term" value="P:fatty acid metabolic process"/>
    <property type="evidence" value="ECO:0007669"/>
    <property type="project" value="TreeGrafter"/>
</dbReference>
<protein>
    <recommendedName>
        <fullName evidence="2">AMP-dependent synthetase/ligase domain-containing protein</fullName>
    </recommendedName>
</protein>
<dbReference type="PANTHER" id="PTHR43201:SF8">
    <property type="entry name" value="ACYL-COA SYNTHETASE FAMILY MEMBER 3"/>
    <property type="match status" value="1"/>
</dbReference>
<name>A0A9P8W1Q9_9HYPO</name>
<gene>
    <name evidence="3" type="ORF">B0T10DRAFT_490379</name>
</gene>
<evidence type="ECO:0000313" key="3">
    <source>
        <dbReference type="EMBL" id="KAH6886823.1"/>
    </source>
</evidence>
<evidence type="ECO:0000259" key="2">
    <source>
        <dbReference type="Pfam" id="PF00501"/>
    </source>
</evidence>
<dbReference type="GO" id="GO:0031956">
    <property type="term" value="F:medium-chain fatty acid-CoA ligase activity"/>
    <property type="evidence" value="ECO:0007669"/>
    <property type="project" value="TreeGrafter"/>
</dbReference>
<dbReference type="PANTHER" id="PTHR43201">
    <property type="entry name" value="ACYL-COA SYNTHETASE"/>
    <property type="match status" value="1"/>
</dbReference>
<dbReference type="Pfam" id="PF23562">
    <property type="entry name" value="AMP-binding_C_3"/>
    <property type="match status" value="1"/>
</dbReference>
<evidence type="ECO:0000313" key="4">
    <source>
        <dbReference type="Proteomes" id="UP000777438"/>
    </source>
</evidence>
<feature type="domain" description="AMP-dependent synthetase/ligase" evidence="2">
    <location>
        <begin position="36"/>
        <end position="333"/>
    </location>
</feature>
<keyword evidence="4" id="KW-1185">Reference proteome</keyword>
<dbReference type="AlphaFoldDB" id="A0A9P8W1Q9"/>
<dbReference type="OrthoDB" id="429813at2759"/>
<accession>A0A9P8W1Q9</accession>
<reference evidence="3 4" key="1">
    <citation type="journal article" date="2021" name="Nat. Commun.">
        <title>Genetic determinants of endophytism in the Arabidopsis root mycobiome.</title>
        <authorList>
            <person name="Mesny F."/>
            <person name="Miyauchi S."/>
            <person name="Thiergart T."/>
            <person name="Pickel B."/>
            <person name="Atanasova L."/>
            <person name="Karlsson M."/>
            <person name="Huettel B."/>
            <person name="Barry K.W."/>
            <person name="Haridas S."/>
            <person name="Chen C."/>
            <person name="Bauer D."/>
            <person name="Andreopoulos W."/>
            <person name="Pangilinan J."/>
            <person name="LaButti K."/>
            <person name="Riley R."/>
            <person name="Lipzen A."/>
            <person name="Clum A."/>
            <person name="Drula E."/>
            <person name="Henrissat B."/>
            <person name="Kohler A."/>
            <person name="Grigoriev I.V."/>
            <person name="Martin F.M."/>
            <person name="Hacquard S."/>
        </authorList>
    </citation>
    <scope>NUCLEOTIDE SEQUENCE [LARGE SCALE GENOMIC DNA]</scope>
    <source>
        <strain evidence="3 4">MPI-CAGE-CH-0241</strain>
    </source>
</reference>
<dbReference type="InterPro" id="IPR042099">
    <property type="entry name" value="ANL_N_sf"/>
</dbReference>
<dbReference type="SUPFAM" id="SSF56801">
    <property type="entry name" value="Acetyl-CoA synthetase-like"/>
    <property type="match status" value="1"/>
</dbReference>
<organism evidence="3 4">
    <name type="scientific">Thelonectria olida</name>
    <dbReference type="NCBI Taxonomy" id="1576542"/>
    <lineage>
        <taxon>Eukaryota</taxon>
        <taxon>Fungi</taxon>
        <taxon>Dikarya</taxon>
        <taxon>Ascomycota</taxon>
        <taxon>Pezizomycotina</taxon>
        <taxon>Sordariomycetes</taxon>
        <taxon>Hypocreomycetidae</taxon>
        <taxon>Hypocreales</taxon>
        <taxon>Nectriaceae</taxon>
        <taxon>Thelonectria</taxon>
    </lineage>
</organism>